<name>A0A9W8HDA5_9FUNG</name>
<evidence type="ECO:0000313" key="3">
    <source>
        <dbReference type="Proteomes" id="UP001140217"/>
    </source>
</evidence>
<dbReference type="EMBL" id="JANBUL010000184">
    <property type="protein sequence ID" value="KAJ2779282.1"/>
    <property type="molecule type" value="Genomic_DNA"/>
</dbReference>
<gene>
    <name evidence="2" type="ORF">H4R18_004090</name>
</gene>
<evidence type="ECO:0000256" key="1">
    <source>
        <dbReference type="SAM" id="MobiDB-lite"/>
    </source>
</evidence>
<reference evidence="2" key="1">
    <citation type="submission" date="2022-07" db="EMBL/GenBank/DDBJ databases">
        <title>Phylogenomic reconstructions and comparative analyses of Kickxellomycotina fungi.</title>
        <authorList>
            <person name="Reynolds N.K."/>
            <person name="Stajich J.E."/>
            <person name="Barry K."/>
            <person name="Grigoriev I.V."/>
            <person name="Crous P."/>
            <person name="Smith M.E."/>
        </authorList>
    </citation>
    <scope>NUCLEOTIDE SEQUENCE</scope>
    <source>
        <strain evidence="2">NBRC 105414</strain>
    </source>
</reference>
<feature type="region of interest" description="Disordered" evidence="1">
    <location>
        <begin position="19"/>
        <end position="44"/>
    </location>
</feature>
<dbReference type="Proteomes" id="UP001140217">
    <property type="component" value="Unassembled WGS sequence"/>
</dbReference>
<dbReference type="OrthoDB" id="1363at2759"/>
<keyword evidence="3" id="KW-1185">Reference proteome</keyword>
<organism evidence="2 3">
    <name type="scientific">Coemansia javaensis</name>
    <dbReference type="NCBI Taxonomy" id="2761396"/>
    <lineage>
        <taxon>Eukaryota</taxon>
        <taxon>Fungi</taxon>
        <taxon>Fungi incertae sedis</taxon>
        <taxon>Zoopagomycota</taxon>
        <taxon>Kickxellomycotina</taxon>
        <taxon>Kickxellomycetes</taxon>
        <taxon>Kickxellales</taxon>
        <taxon>Kickxellaceae</taxon>
        <taxon>Coemansia</taxon>
    </lineage>
</organism>
<dbReference type="AlphaFoldDB" id="A0A9W8HDA5"/>
<protein>
    <submittedName>
        <fullName evidence="2">Uncharacterized protein</fullName>
    </submittedName>
</protein>
<accession>A0A9W8HDA5</accession>
<sequence length="69" mass="7659">MEVDQSPEEYFRQQAAAALLHGDGDGLGDDPRGNDADDGPAVARKKRVLRYGRARLSGMRQRFEDAKAR</sequence>
<proteinExistence type="predicted"/>
<comment type="caution">
    <text evidence="2">The sequence shown here is derived from an EMBL/GenBank/DDBJ whole genome shotgun (WGS) entry which is preliminary data.</text>
</comment>
<evidence type="ECO:0000313" key="2">
    <source>
        <dbReference type="EMBL" id="KAJ2779282.1"/>
    </source>
</evidence>